<accession>A0A8J2Y992</accession>
<comment type="caution">
    <text evidence="1">The sequence shown here is derived from an EMBL/GenBank/DDBJ whole genome shotgun (WGS) entry which is preliminary data.</text>
</comment>
<evidence type="ECO:0000313" key="1">
    <source>
        <dbReference type="EMBL" id="GGD87404.1"/>
    </source>
</evidence>
<protein>
    <submittedName>
        <fullName evidence="1">Uncharacterized protein</fullName>
    </submittedName>
</protein>
<dbReference type="EMBL" id="BMGK01000003">
    <property type="protein sequence ID" value="GGD87404.1"/>
    <property type="molecule type" value="Genomic_DNA"/>
</dbReference>
<reference evidence="1" key="1">
    <citation type="journal article" date="2014" name="Int. J. Syst. Evol. Microbiol.">
        <title>Complete genome sequence of Corynebacterium casei LMG S-19264T (=DSM 44701T), isolated from a smear-ripened cheese.</title>
        <authorList>
            <consortium name="US DOE Joint Genome Institute (JGI-PGF)"/>
            <person name="Walter F."/>
            <person name="Albersmeier A."/>
            <person name="Kalinowski J."/>
            <person name="Ruckert C."/>
        </authorList>
    </citation>
    <scope>NUCLEOTIDE SEQUENCE</scope>
    <source>
        <strain evidence="1">CGMCC 1.12924</strain>
    </source>
</reference>
<reference evidence="1" key="2">
    <citation type="submission" date="2020-09" db="EMBL/GenBank/DDBJ databases">
        <authorList>
            <person name="Sun Q."/>
            <person name="Zhou Y."/>
        </authorList>
    </citation>
    <scope>NUCLEOTIDE SEQUENCE</scope>
    <source>
        <strain evidence="1">CGMCC 1.12924</strain>
    </source>
</reference>
<dbReference type="RefSeq" id="WP_188439988.1">
    <property type="nucleotide sequence ID" value="NZ_BMGK01000003.1"/>
</dbReference>
<dbReference type="AlphaFoldDB" id="A0A8J2Y992"/>
<evidence type="ECO:0000313" key="2">
    <source>
        <dbReference type="Proteomes" id="UP000652231"/>
    </source>
</evidence>
<organism evidence="1 2">
    <name type="scientific">Planktosalinus lacus</name>
    <dbReference type="NCBI Taxonomy" id="1526573"/>
    <lineage>
        <taxon>Bacteria</taxon>
        <taxon>Pseudomonadati</taxon>
        <taxon>Bacteroidota</taxon>
        <taxon>Flavobacteriia</taxon>
        <taxon>Flavobacteriales</taxon>
        <taxon>Flavobacteriaceae</taxon>
        <taxon>Planktosalinus</taxon>
    </lineage>
</organism>
<dbReference type="Proteomes" id="UP000652231">
    <property type="component" value="Unassembled WGS sequence"/>
</dbReference>
<proteinExistence type="predicted"/>
<sequence>MPKQFIVIIALSICLFSCVKETDFNQADAIVLTHEVEANFIYFTLQIDDFEAPTVPTGSLTVIDTTEIRFLDDDFAVDNIVSAEFFFRVSNTFPVGLDANFTFLSEENEPFYEINFPIEISEDGTPVITEFSQLISGEDLDLLTLNDKVVATLVINTTDETLEGELNLQSKTTYFLEYSEL</sequence>
<gene>
    <name evidence="1" type="ORF">GCM10011312_09340</name>
</gene>
<keyword evidence="2" id="KW-1185">Reference proteome</keyword>
<name>A0A8J2Y992_9FLAO</name>